<dbReference type="GO" id="GO:0046872">
    <property type="term" value="F:metal ion binding"/>
    <property type="evidence" value="ECO:0007669"/>
    <property type="project" value="UniProtKB-KW"/>
</dbReference>
<accession>A0A9P1D1K8</accession>
<reference evidence="5" key="2">
    <citation type="submission" date="2024-04" db="EMBL/GenBank/DDBJ databases">
        <authorList>
            <person name="Chen Y."/>
            <person name="Shah S."/>
            <person name="Dougan E. K."/>
            <person name="Thang M."/>
            <person name="Chan C."/>
        </authorList>
    </citation>
    <scope>NUCLEOTIDE SEQUENCE [LARGE SCALE GENOMIC DNA]</scope>
</reference>
<keyword evidence="1" id="KW-0479">Metal-binding</keyword>
<comment type="caution">
    <text evidence="3">The sequence shown here is derived from an EMBL/GenBank/DDBJ whole genome shotgun (WGS) entry which is preliminary data.</text>
</comment>
<protein>
    <submittedName>
        <fullName evidence="6">Myosin regulatory light chain</fullName>
    </submittedName>
</protein>
<dbReference type="OrthoDB" id="409085at2759"/>
<evidence type="ECO:0000256" key="2">
    <source>
        <dbReference type="ARBA" id="ARBA00022737"/>
    </source>
</evidence>
<dbReference type="PANTHER" id="PTHR23048:SF0">
    <property type="entry name" value="CALMODULIN LIKE 3"/>
    <property type="match status" value="1"/>
</dbReference>
<evidence type="ECO:0000313" key="4">
    <source>
        <dbReference type="EMBL" id="CAI4015443.1"/>
    </source>
</evidence>
<sequence length="171" mass="18794">MEIQVPPGASLTKEQRTEMAKGFEFLGLMAEGGRARKRKGLPLVVPKVEVPKLLRGCGRAPTAADLKELMTKVPNEGIQLEDFLSLYETAAEKPLLNEYQLFDALRTLDLTKTDTLEPKGLKEILHGFGDAVTFGEVDKILSGLPRDGLGRVKCKDIARKLMKGPSDIPHL</sequence>
<dbReference type="EMBL" id="CAMXCT030002902">
    <property type="protein sequence ID" value="CAL4788548.1"/>
    <property type="molecule type" value="Genomic_DNA"/>
</dbReference>
<dbReference type="EMBL" id="CAMXCT010002902">
    <property type="protein sequence ID" value="CAI4001236.1"/>
    <property type="molecule type" value="Genomic_DNA"/>
</dbReference>
<dbReference type="Proteomes" id="UP001152797">
    <property type="component" value="Unassembled WGS sequence"/>
</dbReference>
<gene>
    <name evidence="3" type="ORF">C1SCF055_LOCUS27294</name>
    <name evidence="4" type="ORF">C1SCF055_LOCUS40271</name>
</gene>
<evidence type="ECO:0000313" key="3">
    <source>
        <dbReference type="EMBL" id="CAI4001236.1"/>
    </source>
</evidence>
<keyword evidence="7" id="KW-1185">Reference proteome</keyword>
<dbReference type="SUPFAM" id="SSF47473">
    <property type="entry name" value="EF-hand"/>
    <property type="match status" value="1"/>
</dbReference>
<dbReference type="GO" id="GO:0016460">
    <property type="term" value="C:myosin II complex"/>
    <property type="evidence" value="ECO:0007669"/>
    <property type="project" value="TreeGrafter"/>
</dbReference>
<dbReference type="Gene3D" id="1.10.238.10">
    <property type="entry name" value="EF-hand"/>
    <property type="match status" value="1"/>
</dbReference>
<dbReference type="EMBL" id="CAMXCT020006532">
    <property type="protein sequence ID" value="CAL1168818.1"/>
    <property type="molecule type" value="Genomic_DNA"/>
</dbReference>
<name>A0A9P1D1K8_9DINO</name>
<proteinExistence type="predicted"/>
<evidence type="ECO:0000313" key="5">
    <source>
        <dbReference type="EMBL" id="CAL1154611.1"/>
    </source>
</evidence>
<dbReference type="AlphaFoldDB" id="A0A9P1D1K8"/>
<reference evidence="3" key="1">
    <citation type="submission" date="2022-10" db="EMBL/GenBank/DDBJ databases">
        <authorList>
            <person name="Chen Y."/>
            <person name="Dougan E. K."/>
            <person name="Chan C."/>
            <person name="Rhodes N."/>
            <person name="Thang M."/>
        </authorList>
    </citation>
    <scope>NUCLEOTIDE SEQUENCE</scope>
</reference>
<evidence type="ECO:0000313" key="7">
    <source>
        <dbReference type="Proteomes" id="UP001152797"/>
    </source>
</evidence>
<dbReference type="PANTHER" id="PTHR23048">
    <property type="entry name" value="MYOSIN LIGHT CHAIN 1, 3"/>
    <property type="match status" value="1"/>
</dbReference>
<evidence type="ECO:0000256" key="1">
    <source>
        <dbReference type="ARBA" id="ARBA00022723"/>
    </source>
</evidence>
<dbReference type="EMBL" id="CAMXCT030006532">
    <property type="protein sequence ID" value="CAL4802755.1"/>
    <property type="molecule type" value="Genomic_DNA"/>
</dbReference>
<organism evidence="3">
    <name type="scientific">Cladocopium goreaui</name>
    <dbReference type="NCBI Taxonomy" id="2562237"/>
    <lineage>
        <taxon>Eukaryota</taxon>
        <taxon>Sar</taxon>
        <taxon>Alveolata</taxon>
        <taxon>Dinophyceae</taxon>
        <taxon>Suessiales</taxon>
        <taxon>Symbiodiniaceae</taxon>
        <taxon>Cladocopium</taxon>
    </lineage>
</organism>
<evidence type="ECO:0000313" key="6">
    <source>
        <dbReference type="EMBL" id="CAL4788548.1"/>
    </source>
</evidence>
<keyword evidence="2" id="KW-0677">Repeat</keyword>
<dbReference type="EMBL" id="CAMXCT020002902">
    <property type="protein sequence ID" value="CAL1154611.1"/>
    <property type="molecule type" value="Genomic_DNA"/>
</dbReference>
<dbReference type="InterPro" id="IPR050230">
    <property type="entry name" value="CALM/Myosin/TropC-like"/>
</dbReference>
<dbReference type="EMBL" id="CAMXCT010006532">
    <property type="protein sequence ID" value="CAI4015443.1"/>
    <property type="molecule type" value="Genomic_DNA"/>
</dbReference>
<dbReference type="InterPro" id="IPR011992">
    <property type="entry name" value="EF-hand-dom_pair"/>
</dbReference>